<dbReference type="AlphaFoldDB" id="A0AAD5K6H3"/>
<evidence type="ECO:0000313" key="1">
    <source>
        <dbReference type="EMBL" id="KAI9257184.1"/>
    </source>
</evidence>
<organism evidence="1 2">
    <name type="scientific">Phascolomyces articulosus</name>
    <dbReference type="NCBI Taxonomy" id="60185"/>
    <lineage>
        <taxon>Eukaryota</taxon>
        <taxon>Fungi</taxon>
        <taxon>Fungi incertae sedis</taxon>
        <taxon>Mucoromycota</taxon>
        <taxon>Mucoromycotina</taxon>
        <taxon>Mucoromycetes</taxon>
        <taxon>Mucorales</taxon>
        <taxon>Lichtheimiaceae</taxon>
        <taxon>Phascolomyces</taxon>
    </lineage>
</organism>
<keyword evidence="2" id="KW-1185">Reference proteome</keyword>
<evidence type="ECO:0000313" key="2">
    <source>
        <dbReference type="Proteomes" id="UP001209540"/>
    </source>
</evidence>
<dbReference type="EMBL" id="JAIXMP010000020">
    <property type="protein sequence ID" value="KAI9257184.1"/>
    <property type="molecule type" value="Genomic_DNA"/>
</dbReference>
<sequence>MYLLNNQRKAAISQVISATQTIWPETFEGHLKDVLKQSKDMVAVDYIISLLYIIPAIVAEQLGAAGCSTEAIDALMALVKACSVASSWVLTHDNIDCVEAIFSEITKCHEFARSKLPLNLYMANLHYARHLPLILRHLGCMPIYSARCMERSVGLFDRKIKSSKVPGANSGKQVYVLAARRHYNKADNPNSTDPPQWRKFLVVLLTRFIIYYVNLKIIAVLVPTHRKGAVGEKTDKLYVFDASNIVFPVGVIQSSIHKGRFHYVYENMMNESLELGLHFYN</sequence>
<protein>
    <submittedName>
        <fullName evidence="1">Uncharacterized protein</fullName>
    </submittedName>
</protein>
<reference evidence="1" key="1">
    <citation type="journal article" date="2022" name="IScience">
        <title>Evolution of zygomycete secretomes and the origins of terrestrial fungal ecologies.</title>
        <authorList>
            <person name="Chang Y."/>
            <person name="Wang Y."/>
            <person name="Mondo S."/>
            <person name="Ahrendt S."/>
            <person name="Andreopoulos W."/>
            <person name="Barry K."/>
            <person name="Beard J."/>
            <person name="Benny G.L."/>
            <person name="Blankenship S."/>
            <person name="Bonito G."/>
            <person name="Cuomo C."/>
            <person name="Desiro A."/>
            <person name="Gervers K.A."/>
            <person name="Hundley H."/>
            <person name="Kuo A."/>
            <person name="LaButti K."/>
            <person name="Lang B.F."/>
            <person name="Lipzen A."/>
            <person name="O'Donnell K."/>
            <person name="Pangilinan J."/>
            <person name="Reynolds N."/>
            <person name="Sandor L."/>
            <person name="Smith M.E."/>
            <person name="Tsang A."/>
            <person name="Grigoriev I.V."/>
            <person name="Stajich J.E."/>
            <person name="Spatafora J.W."/>
        </authorList>
    </citation>
    <scope>NUCLEOTIDE SEQUENCE</scope>
    <source>
        <strain evidence="1">RSA 2281</strain>
    </source>
</reference>
<proteinExistence type="predicted"/>
<name>A0AAD5K6H3_9FUNG</name>
<dbReference type="Proteomes" id="UP001209540">
    <property type="component" value="Unassembled WGS sequence"/>
</dbReference>
<comment type="caution">
    <text evidence="1">The sequence shown here is derived from an EMBL/GenBank/DDBJ whole genome shotgun (WGS) entry which is preliminary data.</text>
</comment>
<reference evidence="1" key="2">
    <citation type="submission" date="2023-02" db="EMBL/GenBank/DDBJ databases">
        <authorList>
            <consortium name="DOE Joint Genome Institute"/>
            <person name="Mondo S.J."/>
            <person name="Chang Y."/>
            <person name="Wang Y."/>
            <person name="Ahrendt S."/>
            <person name="Andreopoulos W."/>
            <person name="Barry K."/>
            <person name="Beard J."/>
            <person name="Benny G.L."/>
            <person name="Blankenship S."/>
            <person name="Bonito G."/>
            <person name="Cuomo C."/>
            <person name="Desiro A."/>
            <person name="Gervers K.A."/>
            <person name="Hundley H."/>
            <person name="Kuo A."/>
            <person name="LaButti K."/>
            <person name="Lang B.F."/>
            <person name="Lipzen A."/>
            <person name="O'Donnell K."/>
            <person name="Pangilinan J."/>
            <person name="Reynolds N."/>
            <person name="Sandor L."/>
            <person name="Smith M.W."/>
            <person name="Tsang A."/>
            <person name="Grigoriev I.V."/>
            <person name="Stajich J.E."/>
            <person name="Spatafora J.W."/>
        </authorList>
    </citation>
    <scope>NUCLEOTIDE SEQUENCE</scope>
    <source>
        <strain evidence="1">RSA 2281</strain>
    </source>
</reference>
<accession>A0AAD5K6H3</accession>
<gene>
    <name evidence="1" type="ORF">BDA99DRAFT_539288</name>
</gene>